<evidence type="ECO:0000256" key="3">
    <source>
        <dbReference type="ARBA" id="ARBA00023027"/>
    </source>
</evidence>
<dbReference type="InterPro" id="IPR026590">
    <property type="entry name" value="Ssirtuin_cat_dom"/>
</dbReference>
<dbReference type="InterPro" id="IPR029035">
    <property type="entry name" value="DHS-like_NAD/FAD-binding_dom"/>
</dbReference>
<keyword evidence="2" id="KW-0808">Transferase</keyword>
<dbReference type="AlphaFoldDB" id="A0A918J1X8"/>
<feature type="domain" description="Deacetylase sirtuin-type" evidence="5">
    <location>
        <begin position="1"/>
        <end position="139"/>
    </location>
</feature>
<evidence type="ECO:0000313" key="7">
    <source>
        <dbReference type="Proteomes" id="UP000628984"/>
    </source>
</evidence>
<proteinExistence type="predicted"/>
<dbReference type="Proteomes" id="UP000628984">
    <property type="component" value="Unassembled WGS sequence"/>
</dbReference>
<comment type="caution">
    <text evidence="4">Lacks conserved residue(s) required for the propagation of feature annotation.</text>
</comment>
<sequence>MGRKWQGNLLIARQNVDDLHERAALDMHAALASAHYAACRARWQRPAVTAPDDRCPGCCAGPVRPDIVWFDESYYHLQEIWVALRAAVLIVPTGASETVFPVAAFTQKAARFGVACFERNAEASAVASGFHGIRLGPAS</sequence>
<dbReference type="InterPro" id="IPR050134">
    <property type="entry name" value="NAD-dep_sirtuin_deacylases"/>
</dbReference>
<dbReference type="SUPFAM" id="SSF52467">
    <property type="entry name" value="DHS-like NAD/FAD-binding domain"/>
    <property type="match status" value="1"/>
</dbReference>
<dbReference type="PANTHER" id="PTHR11085:SF4">
    <property type="entry name" value="NAD-DEPENDENT PROTEIN DEACYLASE"/>
    <property type="match status" value="1"/>
</dbReference>
<protein>
    <recommendedName>
        <fullName evidence="1">protein acetyllysine N-acetyltransferase</fullName>
        <ecNumber evidence="1">2.3.1.286</ecNumber>
    </recommendedName>
</protein>
<evidence type="ECO:0000313" key="6">
    <source>
        <dbReference type="EMBL" id="GGW43646.1"/>
    </source>
</evidence>
<comment type="caution">
    <text evidence="6">The sequence shown here is derived from an EMBL/GenBank/DDBJ whole genome shotgun (WGS) entry which is preliminary data.</text>
</comment>
<dbReference type="EMBL" id="BMYQ01000016">
    <property type="protein sequence ID" value="GGW43646.1"/>
    <property type="molecule type" value="Genomic_DNA"/>
</dbReference>
<evidence type="ECO:0000256" key="2">
    <source>
        <dbReference type="ARBA" id="ARBA00022679"/>
    </source>
</evidence>
<name>A0A918J1X8_9RHOB</name>
<keyword evidence="7" id="KW-1185">Reference proteome</keyword>
<dbReference type="EC" id="2.3.1.286" evidence="1"/>
<dbReference type="GO" id="GO:0017136">
    <property type="term" value="F:histone deacetylase activity, NAD-dependent"/>
    <property type="evidence" value="ECO:0007669"/>
    <property type="project" value="TreeGrafter"/>
</dbReference>
<evidence type="ECO:0000256" key="4">
    <source>
        <dbReference type="PROSITE-ProRule" id="PRU00236"/>
    </source>
</evidence>
<gene>
    <name evidence="6" type="ORF">GCM10011452_34900</name>
</gene>
<evidence type="ECO:0000256" key="1">
    <source>
        <dbReference type="ARBA" id="ARBA00012928"/>
    </source>
</evidence>
<reference evidence="6" key="2">
    <citation type="submission" date="2020-09" db="EMBL/GenBank/DDBJ databases">
        <authorList>
            <person name="Sun Q."/>
            <person name="Kim S."/>
        </authorList>
    </citation>
    <scope>NUCLEOTIDE SEQUENCE</scope>
    <source>
        <strain evidence="6">KCTC 23714</strain>
    </source>
</reference>
<keyword evidence="3" id="KW-0520">NAD</keyword>
<organism evidence="6 7">
    <name type="scientific">Gemmobacter lanyuensis</name>
    <dbReference type="NCBI Taxonomy" id="1054497"/>
    <lineage>
        <taxon>Bacteria</taxon>
        <taxon>Pseudomonadati</taxon>
        <taxon>Pseudomonadota</taxon>
        <taxon>Alphaproteobacteria</taxon>
        <taxon>Rhodobacterales</taxon>
        <taxon>Paracoccaceae</taxon>
        <taxon>Gemmobacter</taxon>
    </lineage>
</organism>
<dbReference type="PROSITE" id="PS50305">
    <property type="entry name" value="SIRTUIN"/>
    <property type="match status" value="1"/>
</dbReference>
<dbReference type="InterPro" id="IPR003000">
    <property type="entry name" value="Sirtuin"/>
</dbReference>
<dbReference type="PANTHER" id="PTHR11085">
    <property type="entry name" value="NAD-DEPENDENT PROTEIN DEACYLASE SIRTUIN-5, MITOCHONDRIAL-RELATED"/>
    <property type="match status" value="1"/>
</dbReference>
<dbReference type="Pfam" id="PF02146">
    <property type="entry name" value="SIR2"/>
    <property type="match status" value="1"/>
</dbReference>
<evidence type="ECO:0000259" key="5">
    <source>
        <dbReference type="PROSITE" id="PS50305"/>
    </source>
</evidence>
<accession>A0A918J1X8</accession>
<dbReference type="GO" id="GO:0070403">
    <property type="term" value="F:NAD+ binding"/>
    <property type="evidence" value="ECO:0007669"/>
    <property type="project" value="InterPro"/>
</dbReference>
<reference evidence="6" key="1">
    <citation type="journal article" date="2014" name="Int. J. Syst. Evol. Microbiol.">
        <title>Complete genome sequence of Corynebacterium casei LMG S-19264T (=DSM 44701T), isolated from a smear-ripened cheese.</title>
        <authorList>
            <consortium name="US DOE Joint Genome Institute (JGI-PGF)"/>
            <person name="Walter F."/>
            <person name="Albersmeier A."/>
            <person name="Kalinowski J."/>
            <person name="Ruckert C."/>
        </authorList>
    </citation>
    <scope>NUCLEOTIDE SEQUENCE</scope>
    <source>
        <strain evidence="6">KCTC 23714</strain>
    </source>
</reference>
<dbReference type="Gene3D" id="3.40.50.1220">
    <property type="entry name" value="TPP-binding domain"/>
    <property type="match status" value="1"/>
</dbReference>